<dbReference type="Pfam" id="PF13087">
    <property type="entry name" value="AAA_12"/>
    <property type="match status" value="1"/>
</dbReference>
<evidence type="ECO:0000256" key="1">
    <source>
        <dbReference type="ARBA" id="ARBA00022741"/>
    </source>
</evidence>
<dbReference type="Gene3D" id="3.40.50.300">
    <property type="entry name" value="P-loop containing nucleotide triphosphate hydrolases"/>
    <property type="match status" value="2"/>
</dbReference>
<dbReference type="InterPro" id="IPR050534">
    <property type="entry name" value="Coronavir_polyprotein_1ab"/>
</dbReference>
<dbReference type="GO" id="GO:0043139">
    <property type="term" value="F:5'-3' DNA helicase activity"/>
    <property type="evidence" value="ECO:0007669"/>
    <property type="project" value="TreeGrafter"/>
</dbReference>
<organism evidence="7 8">
    <name type="scientific">Steinernema hermaphroditum</name>
    <dbReference type="NCBI Taxonomy" id="289476"/>
    <lineage>
        <taxon>Eukaryota</taxon>
        <taxon>Metazoa</taxon>
        <taxon>Ecdysozoa</taxon>
        <taxon>Nematoda</taxon>
        <taxon>Chromadorea</taxon>
        <taxon>Rhabditida</taxon>
        <taxon>Tylenchina</taxon>
        <taxon>Panagrolaimomorpha</taxon>
        <taxon>Strongyloidoidea</taxon>
        <taxon>Steinernematidae</taxon>
        <taxon>Steinernema</taxon>
    </lineage>
</organism>
<dbReference type="PANTHER" id="PTHR43788:SF16">
    <property type="entry name" value="HELICASE WITH ZINC FINGER 2"/>
    <property type="match status" value="1"/>
</dbReference>
<keyword evidence="3" id="KW-0347">Helicase</keyword>
<dbReference type="EMBL" id="JAUCMV010000004">
    <property type="protein sequence ID" value="KAK0405607.1"/>
    <property type="molecule type" value="Genomic_DNA"/>
</dbReference>
<dbReference type="GO" id="GO:0005524">
    <property type="term" value="F:ATP binding"/>
    <property type="evidence" value="ECO:0007669"/>
    <property type="project" value="UniProtKB-KW"/>
</dbReference>
<evidence type="ECO:0000256" key="3">
    <source>
        <dbReference type="ARBA" id="ARBA00022806"/>
    </source>
</evidence>
<dbReference type="GO" id="GO:0016787">
    <property type="term" value="F:hydrolase activity"/>
    <property type="evidence" value="ECO:0007669"/>
    <property type="project" value="UniProtKB-KW"/>
</dbReference>
<keyword evidence="2" id="KW-0378">Hydrolase</keyword>
<dbReference type="InterPro" id="IPR047187">
    <property type="entry name" value="SF1_C_Upf1"/>
</dbReference>
<feature type="domain" description="DNA2/NAM7 helicase-like C-terminal" evidence="6">
    <location>
        <begin position="795"/>
        <end position="1006"/>
    </location>
</feature>
<dbReference type="SUPFAM" id="SSF52540">
    <property type="entry name" value="P-loop containing nucleoside triphosphate hydrolases"/>
    <property type="match status" value="1"/>
</dbReference>
<feature type="compositionally biased region" description="Basic and acidic residues" evidence="5">
    <location>
        <begin position="1"/>
        <end position="10"/>
    </location>
</feature>
<evidence type="ECO:0000256" key="5">
    <source>
        <dbReference type="SAM" id="MobiDB-lite"/>
    </source>
</evidence>
<reference evidence="7" key="1">
    <citation type="submission" date="2023-06" db="EMBL/GenBank/DDBJ databases">
        <title>Genomic analysis of the entomopathogenic nematode Steinernema hermaphroditum.</title>
        <authorList>
            <person name="Schwarz E.M."/>
            <person name="Heppert J.K."/>
            <person name="Baniya A."/>
            <person name="Schwartz H.T."/>
            <person name="Tan C.-H."/>
            <person name="Antoshechkin I."/>
            <person name="Sternberg P.W."/>
            <person name="Goodrich-Blair H."/>
            <person name="Dillman A.R."/>
        </authorList>
    </citation>
    <scope>NUCLEOTIDE SEQUENCE</scope>
    <source>
        <strain evidence="7">PS9179</strain>
        <tissue evidence="7">Whole animal</tissue>
    </source>
</reference>
<protein>
    <recommendedName>
        <fullName evidence="6">DNA2/NAM7 helicase-like C-terminal domain-containing protein</fullName>
    </recommendedName>
</protein>
<evidence type="ECO:0000259" key="6">
    <source>
        <dbReference type="Pfam" id="PF13087"/>
    </source>
</evidence>
<name>A0AA39HGU5_9BILA</name>
<dbReference type="Proteomes" id="UP001175271">
    <property type="component" value="Unassembled WGS sequence"/>
</dbReference>
<feature type="region of interest" description="Disordered" evidence="5">
    <location>
        <begin position="1"/>
        <end position="54"/>
    </location>
</feature>
<dbReference type="Pfam" id="PF13245">
    <property type="entry name" value="AAA_19"/>
    <property type="match status" value="1"/>
</dbReference>
<evidence type="ECO:0000256" key="4">
    <source>
        <dbReference type="ARBA" id="ARBA00022840"/>
    </source>
</evidence>
<dbReference type="InterPro" id="IPR027417">
    <property type="entry name" value="P-loop_NTPase"/>
</dbReference>
<keyword evidence="4" id="KW-0067">ATP-binding</keyword>
<keyword evidence="8" id="KW-1185">Reference proteome</keyword>
<dbReference type="AlphaFoldDB" id="A0AA39HGU5"/>
<keyword evidence="1" id="KW-0547">Nucleotide-binding</keyword>
<dbReference type="CDD" id="cd18808">
    <property type="entry name" value="SF1_C_Upf1"/>
    <property type="match status" value="1"/>
</dbReference>
<evidence type="ECO:0000256" key="2">
    <source>
        <dbReference type="ARBA" id="ARBA00022801"/>
    </source>
</evidence>
<comment type="caution">
    <text evidence="7">The sequence shown here is derived from an EMBL/GenBank/DDBJ whole genome shotgun (WGS) entry which is preliminary data.</text>
</comment>
<dbReference type="PANTHER" id="PTHR43788">
    <property type="entry name" value="DNA2/NAM7 HELICASE FAMILY MEMBER"/>
    <property type="match status" value="1"/>
</dbReference>
<accession>A0AA39HGU5</accession>
<proteinExistence type="predicted"/>
<evidence type="ECO:0000313" key="7">
    <source>
        <dbReference type="EMBL" id="KAK0405607.1"/>
    </source>
</evidence>
<sequence length="1038" mass="117985">MVYSNEEKGNDYAASEESPQGSGGLLERVNDEPKQIPPSVIDHNSLPGSGQFDRKNHKILSTTLDLINGDVIEGSPNTKELSSDGDTDEKWQHFPEDSPFVVHDYVPDGFVLSNIDNKDNLVFLPNAKVDSRCDLVVGDVIDLSFHNDDLNPPLRYEGSPQKWITRTVYESINKDDKNKRKTKTIYGVKDQNGQLIITHGSATVRVLNGGKEVTEIKRLGTGVPFAFDIDVDKDWTAEADGYCIESTTGLKKEISNLRCEAILVDPYGPTGAHLQSKERCRLDAHRLLLGKYVEAFKDREESDFSPYKERTCRWTKSSAYRGHCDFGEGLPKGYAIDTTILMQTLGKDKKQEKKLRAKITMIGDTWFHFRVEEAFEKDCAVMYAEDYNMIHGVKFTVQLIDVEKDELISYIEQKLEANLGCYAAETDESKVGAAERGLRLLRNTEIVEDFKPTIIGQHNLFKVGEVEKRLDKDQQRAIDSLAFHERPPKFSVLTACPGTGKTLCAAATVQANATKDGLKKVQVVLAMTNYAVDHMAEALHKIGGFRILRIYSSSARRKLNEQEPEYGLNSIIKALMTSIPANGSKTPTRETEEVLHSFKRNEVELDEFEKKGIKAGKEKRFEELRDAEKEAVEAFRTKGAGELKKLKQIKAEREHLVATQKLKFEELKEQRRQLTKEVYDIVMEYYCPHVILTTTDSYLRYRLKHAFSTSTAQTTIRQDTITGNVYKNPFEVFFESSRRVSRLLVEEASQLDLARFTVLMALNRNTEQIVLVGDPKQMPPFFSVASDSRLREYGSQSVLDMLLENEHCVHFKLKIGYRSHPDLQKLTALFYPDLKRKDFPNAQELWENNPDAKWDIWVGLNRIVPSATEAPPKLSRGPLQFRLIRGQSEKNNSFSQTNRVEAKVALKLIQEALACDVKRENIGVICIYAGQAALMRTELNSVGIDDDDIEVATVDSFQGREKHYILLLTTRTEGTTVGEWSEFIRDERRMNVATSRAIHGMIILGSAWMENVWKMVFQYCSQNRLIHEDTQYVVEEED</sequence>
<gene>
    <name evidence="7" type="ORF">QR680_018082</name>
</gene>
<evidence type="ECO:0000313" key="8">
    <source>
        <dbReference type="Proteomes" id="UP001175271"/>
    </source>
</evidence>
<dbReference type="InterPro" id="IPR041679">
    <property type="entry name" value="DNA2/NAM7-like_C"/>
</dbReference>